<dbReference type="EMBL" id="WHYR01000025">
    <property type="protein sequence ID" value="MQL52621.1"/>
    <property type="molecule type" value="Genomic_DNA"/>
</dbReference>
<comment type="caution">
    <text evidence="7">The sequence shown here is derived from an EMBL/GenBank/DDBJ whole genome shotgun (WGS) entry which is preliminary data.</text>
</comment>
<keyword evidence="2" id="KW-0328">Glycosyltransferase</keyword>
<dbReference type="RefSeq" id="WP_152946910.1">
    <property type="nucleotide sequence ID" value="NZ_WHYR01000025.1"/>
</dbReference>
<evidence type="ECO:0000256" key="1">
    <source>
        <dbReference type="ARBA" id="ARBA00009400"/>
    </source>
</evidence>
<dbReference type="InterPro" id="IPR013785">
    <property type="entry name" value="Aldolase_TIM"/>
</dbReference>
<dbReference type="SUPFAM" id="SSF54675">
    <property type="entry name" value="Nicotinate/Quinolinate PRTase N-terminal domain-like"/>
    <property type="match status" value="1"/>
</dbReference>
<dbReference type="Proteomes" id="UP000441717">
    <property type="component" value="Unassembled WGS sequence"/>
</dbReference>
<evidence type="ECO:0000259" key="5">
    <source>
        <dbReference type="Pfam" id="PF01729"/>
    </source>
</evidence>
<proteinExistence type="inferred from homology"/>
<dbReference type="Gene3D" id="3.90.1170.20">
    <property type="entry name" value="Quinolinate phosphoribosyl transferase, N-terminal domain"/>
    <property type="match status" value="1"/>
</dbReference>
<dbReference type="AlphaFoldDB" id="A0A6N7IRS5"/>
<dbReference type="InterPro" id="IPR022412">
    <property type="entry name" value="Quinolinate_PRibosylTrfase_N"/>
</dbReference>
<dbReference type="InterPro" id="IPR027277">
    <property type="entry name" value="NadC/ModD"/>
</dbReference>
<dbReference type="GO" id="GO:0004514">
    <property type="term" value="F:nicotinate-nucleotide diphosphorylase (carboxylating) activity"/>
    <property type="evidence" value="ECO:0007669"/>
    <property type="project" value="UniProtKB-EC"/>
</dbReference>
<comment type="catalytic activity">
    <reaction evidence="4">
        <text>nicotinate beta-D-ribonucleotide + CO2 + diphosphate = quinolinate + 5-phospho-alpha-D-ribose 1-diphosphate + 2 H(+)</text>
        <dbReference type="Rhea" id="RHEA:12733"/>
        <dbReference type="ChEBI" id="CHEBI:15378"/>
        <dbReference type="ChEBI" id="CHEBI:16526"/>
        <dbReference type="ChEBI" id="CHEBI:29959"/>
        <dbReference type="ChEBI" id="CHEBI:33019"/>
        <dbReference type="ChEBI" id="CHEBI:57502"/>
        <dbReference type="ChEBI" id="CHEBI:58017"/>
        <dbReference type="EC" id="2.4.2.19"/>
    </reaction>
</comment>
<organism evidence="7 8">
    <name type="scientific">Desulfofundulus thermobenzoicus</name>
    <dbReference type="NCBI Taxonomy" id="29376"/>
    <lineage>
        <taxon>Bacteria</taxon>
        <taxon>Bacillati</taxon>
        <taxon>Bacillota</taxon>
        <taxon>Clostridia</taxon>
        <taxon>Eubacteriales</taxon>
        <taxon>Peptococcaceae</taxon>
        <taxon>Desulfofundulus</taxon>
    </lineage>
</organism>
<keyword evidence="8" id="KW-1185">Reference proteome</keyword>
<dbReference type="GO" id="GO:0034213">
    <property type="term" value="P:quinolinate catabolic process"/>
    <property type="evidence" value="ECO:0007669"/>
    <property type="project" value="TreeGrafter"/>
</dbReference>
<dbReference type="GO" id="GO:0005737">
    <property type="term" value="C:cytoplasm"/>
    <property type="evidence" value="ECO:0007669"/>
    <property type="project" value="TreeGrafter"/>
</dbReference>
<dbReference type="InterPro" id="IPR037128">
    <property type="entry name" value="Quinolinate_PRibosylTase_N_sf"/>
</dbReference>
<evidence type="ECO:0000313" key="8">
    <source>
        <dbReference type="Proteomes" id="UP000441717"/>
    </source>
</evidence>
<reference evidence="7 8" key="1">
    <citation type="submission" date="2019-10" db="EMBL/GenBank/DDBJ databases">
        <title>Comparative genomics of sulfur disproportionating microorganisms.</title>
        <authorList>
            <person name="Ward L.M."/>
            <person name="Bertran E."/>
            <person name="Johnston D."/>
        </authorList>
    </citation>
    <scope>NUCLEOTIDE SEQUENCE [LARGE SCALE GENOMIC DNA]</scope>
    <source>
        <strain evidence="7 8">DSM 14055</strain>
    </source>
</reference>
<dbReference type="PANTHER" id="PTHR32179">
    <property type="entry name" value="NICOTINATE-NUCLEOTIDE PYROPHOSPHORYLASE [CARBOXYLATING]"/>
    <property type="match status" value="1"/>
</dbReference>
<dbReference type="Pfam" id="PF01729">
    <property type="entry name" value="QRPTase_C"/>
    <property type="match status" value="1"/>
</dbReference>
<protein>
    <submittedName>
        <fullName evidence="7">Nicotinate-nucleotide pyrophosphorylase</fullName>
    </submittedName>
</protein>
<dbReference type="SUPFAM" id="SSF51690">
    <property type="entry name" value="Nicotinate/Quinolinate PRTase C-terminal domain-like"/>
    <property type="match status" value="1"/>
</dbReference>
<name>A0A6N7IRS5_9FIRM</name>
<dbReference type="Pfam" id="PF02749">
    <property type="entry name" value="QRPTase_N"/>
    <property type="match status" value="1"/>
</dbReference>
<accession>A0A6N7IRS5</accession>
<keyword evidence="3" id="KW-0808">Transferase</keyword>
<evidence type="ECO:0000256" key="4">
    <source>
        <dbReference type="ARBA" id="ARBA00047445"/>
    </source>
</evidence>
<dbReference type="OrthoDB" id="1677778at2"/>
<sequence length="283" mass="30204">MEKHILPPGDIRFSIFKGMENRIFQAGVVFTQPAVVAGLIESENEASSLGLEVRSRVREGMSVPAGQAVLTLTGPALALAVAEDRVLGWIGKASGVATAARSFREMLPGRIRVVCGGWKKLPLPWRQNLRRAAAVGGVATRILDDPFIYLDKNYIRMIGGISGTLQAVAALPGEKVIQLRGEWGDITEEAAQAVTNGAAVLMVDTGHVEDVTRVAGYLRGSGWRQRVRLAFSGGITREDLPAIAGLDVDIVDIGRSVLDAPLADLRFEVLGPAQGAVPDIMSF</sequence>
<dbReference type="PANTHER" id="PTHR32179:SF3">
    <property type="entry name" value="NICOTINATE-NUCLEOTIDE PYROPHOSPHORYLASE [CARBOXYLATING]"/>
    <property type="match status" value="1"/>
</dbReference>
<evidence type="ECO:0000259" key="6">
    <source>
        <dbReference type="Pfam" id="PF02749"/>
    </source>
</evidence>
<feature type="domain" description="Quinolinate phosphoribosyl transferase N-terminal" evidence="6">
    <location>
        <begin position="10"/>
        <end position="94"/>
    </location>
</feature>
<dbReference type="Gene3D" id="3.20.20.70">
    <property type="entry name" value="Aldolase class I"/>
    <property type="match status" value="1"/>
</dbReference>
<feature type="domain" description="Quinolinate phosphoribosyl transferase C-terminal" evidence="5">
    <location>
        <begin position="96"/>
        <end position="266"/>
    </location>
</feature>
<dbReference type="InterPro" id="IPR036068">
    <property type="entry name" value="Nicotinate_pribotase-like_C"/>
</dbReference>
<evidence type="ECO:0000256" key="2">
    <source>
        <dbReference type="ARBA" id="ARBA00022676"/>
    </source>
</evidence>
<evidence type="ECO:0000313" key="7">
    <source>
        <dbReference type="EMBL" id="MQL52621.1"/>
    </source>
</evidence>
<dbReference type="GO" id="GO:0009435">
    <property type="term" value="P:NAD+ biosynthetic process"/>
    <property type="evidence" value="ECO:0007669"/>
    <property type="project" value="InterPro"/>
</dbReference>
<evidence type="ECO:0000256" key="3">
    <source>
        <dbReference type="ARBA" id="ARBA00022679"/>
    </source>
</evidence>
<comment type="similarity">
    <text evidence="1">Belongs to the NadC/ModD family.</text>
</comment>
<gene>
    <name evidence="7" type="ORF">GFC01_10170</name>
</gene>
<dbReference type="InterPro" id="IPR002638">
    <property type="entry name" value="Quinolinate_PRibosylTrfase_C"/>
</dbReference>